<proteinExistence type="predicted"/>
<dbReference type="GO" id="GO:0042168">
    <property type="term" value="P:heme metabolic process"/>
    <property type="evidence" value="ECO:0007669"/>
    <property type="project" value="InterPro"/>
</dbReference>
<evidence type="ECO:0000256" key="8">
    <source>
        <dbReference type="ARBA" id="ARBA00023136"/>
    </source>
</evidence>
<dbReference type="AlphaFoldDB" id="A0A7V8FKT5"/>
<dbReference type="GO" id="GO:0006779">
    <property type="term" value="P:porphyrin-containing compound biosynthetic process"/>
    <property type="evidence" value="ECO:0007669"/>
    <property type="project" value="UniProtKB-KW"/>
</dbReference>
<keyword evidence="9" id="KW-0627">Porphyrin biosynthesis</keyword>
<evidence type="ECO:0000256" key="4">
    <source>
        <dbReference type="ARBA" id="ARBA00022475"/>
    </source>
</evidence>
<evidence type="ECO:0000256" key="10">
    <source>
        <dbReference type="SAM" id="Phobius"/>
    </source>
</evidence>
<dbReference type="InterPro" id="IPR005254">
    <property type="entry name" value="Heme_biosyn_assoc_TPR_pro"/>
</dbReference>
<dbReference type="InterPro" id="IPR011990">
    <property type="entry name" value="TPR-like_helical_dom_sf"/>
</dbReference>
<evidence type="ECO:0000256" key="2">
    <source>
        <dbReference type="ARBA" id="ARBA00004429"/>
    </source>
</evidence>
<accession>A0A7V8FKT5</accession>
<dbReference type="Pfam" id="PF07219">
    <property type="entry name" value="HemY_N"/>
    <property type="match status" value="1"/>
</dbReference>
<keyword evidence="7 10" id="KW-1133">Transmembrane helix</keyword>
<feature type="domain" description="HemY N-terminal" evidence="11">
    <location>
        <begin position="28"/>
        <end position="114"/>
    </location>
</feature>
<dbReference type="SUPFAM" id="SSF48452">
    <property type="entry name" value="TPR-like"/>
    <property type="match status" value="1"/>
</dbReference>
<reference evidence="13" key="1">
    <citation type="journal article" date="2020" name="MBio">
        <title>Horizontal gene transfer to a defensive symbiont with a reduced genome amongst a multipartite beetle microbiome.</title>
        <authorList>
            <person name="Waterworth S.C."/>
            <person name="Florez L.V."/>
            <person name="Rees E.R."/>
            <person name="Hertweck C."/>
            <person name="Kaltenpoth M."/>
            <person name="Kwan J.C."/>
        </authorList>
    </citation>
    <scope>NUCLEOTIDE SEQUENCE [LARGE SCALE GENOMIC DNA]</scope>
</reference>
<feature type="transmembrane region" description="Helical" evidence="10">
    <location>
        <begin position="43"/>
        <end position="66"/>
    </location>
</feature>
<protein>
    <recommendedName>
        <fullName evidence="11">HemY N-terminal domain-containing protein</fullName>
    </recommendedName>
</protein>
<evidence type="ECO:0000313" key="12">
    <source>
        <dbReference type="EMBL" id="KAF1018669.1"/>
    </source>
</evidence>
<evidence type="ECO:0000256" key="5">
    <source>
        <dbReference type="ARBA" id="ARBA00022519"/>
    </source>
</evidence>
<keyword evidence="8 10" id="KW-0472">Membrane</keyword>
<keyword evidence="4" id="KW-1003">Cell membrane</keyword>
<sequence>MRAAIWFLILFAVAVALALFAGPNASGVTLYFAPYRVDLSLNLVLVLLVAAFVLLHLALRALSALFELPRQARRWRAQQKERAMHLALIETYTHLLAGRFLRARKCADVALHQEASLREAVGDIPHGPQVRALAHILAADSAHALQDTAARDEHLAHLLADADAHSQTEIAEGARLRAANWALDDQLPGDALKWLEQLPQGVSRRMATQRVRLKAARLAGQPLLAIETARALVRHRAFTPEAGNSLVKSLAADVLRQVHDLNQLEKTWRALEPAERATPEIVCMAAQRALQVASGPHDQARGKALARQWIEAVWPQYEAMAPGVRERLVSLLEASLDDADMPWLARIESAQQKLPHDANLQYLAGMACVRRQLWGKAQQLLTMAASSLSQDRMRRQAWLTLAELATARGDTEAAQDAVRHAAQV</sequence>
<organism evidence="12 13">
    <name type="scientific">Paracidovorax wautersii</name>
    <dbReference type="NCBI Taxonomy" id="1177982"/>
    <lineage>
        <taxon>Bacteria</taxon>
        <taxon>Pseudomonadati</taxon>
        <taxon>Pseudomonadota</taxon>
        <taxon>Betaproteobacteria</taxon>
        <taxon>Burkholderiales</taxon>
        <taxon>Comamonadaceae</taxon>
        <taxon>Paracidovorax</taxon>
    </lineage>
</organism>
<evidence type="ECO:0000313" key="13">
    <source>
        <dbReference type="Proteomes" id="UP000461670"/>
    </source>
</evidence>
<evidence type="ECO:0000256" key="3">
    <source>
        <dbReference type="ARBA" id="ARBA00004744"/>
    </source>
</evidence>
<comment type="caution">
    <text evidence="12">The sequence shown here is derived from an EMBL/GenBank/DDBJ whole genome shotgun (WGS) entry which is preliminary data.</text>
</comment>
<evidence type="ECO:0000256" key="7">
    <source>
        <dbReference type="ARBA" id="ARBA00022989"/>
    </source>
</evidence>
<dbReference type="InterPro" id="IPR010817">
    <property type="entry name" value="HemY_N"/>
</dbReference>
<keyword evidence="5" id="KW-0997">Cell inner membrane</keyword>
<comment type="subcellular location">
    <subcellularLocation>
        <location evidence="2">Cell inner membrane</location>
        <topology evidence="2">Multi-pass membrane protein</topology>
    </subcellularLocation>
</comment>
<dbReference type="EMBL" id="WNDQ01000078">
    <property type="protein sequence ID" value="KAF1018669.1"/>
    <property type="molecule type" value="Genomic_DNA"/>
</dbReference>
<comment type="function">
    <text evidence="1">Involved in a late step of protoheme IX synthesis.</text>
</comment>
<dbReference type="NCBIfam" id="TIGR00540">
    <property type="entry name" value="TPR_hemY_coli"/>
    <property type="match status" value="1"/>
</dbReference>
<evidence type="ECO:0000259" key="11">
    <source>
        <dbReference type="Pfam" id="PF07219"/>
    </source>
</evidence>
<evidence type="ECO:0000256" key="1">
    <source>
        <dbReference type="ARBA" id="ARBA00002962"/>
    </source>
</evidence>
<dbReference type="Proteomes" id="UP000461670">
    <property type="component" value="Unassembled WGS sequence"/>
</dbReference>
<name>A0A7V8FKT5_9BURK</name>
<dbReference type="UniPathway" id="UPA00252"/>
<comment type="pathway">
    <text evidence="3">Porphyrin-containing compound metabolism; protoheme biosynthesis.</text>
</comment>
<evidence type="ECO:0000256" key="9">
    <source>
        <dbReference type="ARBA" id="ARBA00023244"/>
    </source>
</evidence>
<evidence type="ECO:0000256" key="6">
    <source>
        <dbReference type="ARBA" id="ARBA00022692"/>
    </source>
</evidence>
<gene>
    <name evidence="12" type="ORF">GAK30_03555</name>
</gene>
<dbReference type="GO" id="GO:0005886">
    <property type="term" value="C:plasma membrane"/>
    <property type="evidence" value="ECO:0007669"/>
    <property type="project" value="UniProtKB-SubCell"/>
</dbReference>
<keyword evidence="6 10" id="KW-0812">Transmembrane</keyword>